<dbReference type="GO" id="GO:0008270">
    <property type="term" value="F:zinc ion binding"/>
    <property type="evidence" value="ECO:0007669"/>
    <property type="project" value="UniProtKB-KW"/>
</dbReference>
<dbReference type="PANTHER" id="PTHR20922:SF13">
    <property type="entry name" value="DNL-TYPE ZINC FINGER PROTEIN"/>
    <property type="match status" value="1"/>
</dbReference>
<dbReference type="GO" id="GO:0051087">
    <property type="term" value="F:protein-folding chaperone binding"/>
    <property type="evidence" value="ECO:0007669"/>
    <property type="project" value="TreeGrafter"/>
</dbReference>
<dbReference type="GO" id="GO:0030150">
    <property type="term" value="P:protein import into mitochondrial matrix"/>
    <property type="evidence" value="ECO:0007669"/>
    <property type="project" value="TreeGrafter"/>
</dbReference>
<proteinExistence type="predicted"/>
<evidence type="ECO:0000256" key="4">
    <source>
        <dbReference type="PROSITE-ProRule" id="PRU00834"/>
    </source>
</evidence>
<dbReference type="InterPro" id="IPR024158">
    <property type="entry name" value="Mt_import_TIM15"/>
</dbReference>
<dbReference type="AlphaFoldDB" id="A0A8D8AWS0"/>
<dbReference type="Pfam" id="PF05180">
    <property type="entry name" value="zf-DNL"/>
    <property type="match status" value="1"/>
</dbReference>
<dbReference type="EMBL" id="HBUE01339972">
    <property type="protein sequence ID" value="CAG6597922.1"/>
    <property type="molecule type" value="Transcribed_RNA"/>
</dbReference>
<dbReference type="PROSITE" id="PS51501">
    <property type="entry name" value="ZF_DNL"/>
    <property type="match status" value="1"/>
</dbReference>
<keyword evidence="1" id="KW-0479">Metal-binding</keyword>
<evidence type="ECO:0000256" key="3">
    <source>
        <dbReference type="ARBA" id="ARBA00022833"/>
    </source>
</evidence>
<dbReference type="EMBL" id="HBUE01339977">
    <property type="protein sequence ID" value="CAG6597927.1"/>
    <property type="molecule type" value="Transcribed_RNA"/>
</dbReference>
<organism evidence="6">
    <name type="scientific">Culex pipiens</name>
    <name type="common">House mosquito</name>
    <dbReference type="NCBI Taxonomy" id="7175"/>
    <lineage>
        <taxon>Eukaryota</taxon>
        <taxon>Metazoa</taxon>
        <taxon>Ecdysozoa</taxon>
        <taxon>Arthropoda</taxon>
        <taxon>Hexapoda</taxon>
        <taxon>Insecta</taxon>
        <taxon>Pterygota</taxon>
        <taxon>Neoptera</taxon>
        <taxon>Endopterygota</taxon>
        <taxon>Diptera</taxon>
        <taxon>Nematocera</taxon>
        <taxon>Culicoidea</taxon>
        <taxon>Culicidae</taxon>
        <taxon>Culicinae</taxon>
        <taxon>Culicini</taxon>
        <taxon>Culex</taxon>
        <taxon>Culex</taxon>
    </lineage>
</organism>
<dbReference type="EMBL" id="HBUE01047427">
    <property type="protein sequence ID" value="CAG6463144.1"/>
    <property type="molecule type" value="Transcribed_RNA"/>
</dbReference>
<protein>
    <submittedName>
        <fullName evidence="6">DNL-type zinc finger protein</fullName>
    </submittedName>
</protein>
<evidence type="ECO:0000259" key="5">
    <source>
        <dbReference type="PROSITE" id="PS51501"/>
    </source>
</evidence>
<dbReference type="GO" id="GO:0006457">
    <property type="term" value="P:protein folding"/>
    <property type="evidence" value="ECO:0007669"/>
    <property type="project" value="TreeGrafter"/>
</dbReference>
<dbReference type="EMBL" id="HBUE01047426">
    <property type="protein sequence ID" value="CAG6463143.1"/>
    <property type="molecule type" value="Transcribed_RNA"/>
</dbReference>
<keyword evidence="3" id="KW-0862">Zinc</keyword>
<keyword evidence="2 4" id="KW-0863">Zinc-finger</keyword>
<dbReference type="EMBL" id="HBUE01233115">
    <property type="protein sequence ID" value="CAG6545759.1"/>
    <property type="molecule type" value="Transcribed_RNA"/>
</dbReference>
<feature type="domain" description="DNL-type" evidence="5">
    <location>
        <begin position="77"/>
        <end position="156"/>
    </location>
</feature>
<sequence>MQKAIRLVFGSGRYFSRISSAVPHVASSDRTCGALTWTNVKFVKSLSTSSCHPQCETPAPLLDIQQQGQQQQPLGTITPKQLALVYTCKKCSTRQRKHISRQAYERGVVIVTCEGCQAHHVIADNLGWFSDLNGKRNIEEILAEKGERVTRVKIDE</sequence>
<evidence type="ECO:0000256" key="1">
    <source>
        <dbReference type="ARBA" id="ARBA00022723"/>
    </source>
</evidence>
<dbReference type="GO" id="GO:0005739">
    <property type="term" value="C:mitochondrion"/>
    <property type="evidence" value="ECO:0007669"/>
    <property type="project" value="TreeGrafter"/>
</dbReference>
<dbReference type="EMBL" id="HBUE01047428">
    <property type="protein sequence ID" value="CAG6463145.1"/>
    <property type="molecule type" value="Transcribed_RNA"/>
</dbReference>
<reference evidence="6" key="1">
    <citation type="submission" date="2021-05" db="EMBL/GenBank/DDBJ databases">
        <authorList>
            <person name="Alioto T."/>
            <person name="Alioto T."/>
            <person name="Gomez Garrido J."/>
        </authorList>
    </citation>
    <scope>NUCLEOTIDE SEQUENCE</scope>
</reference>
<dbReference type="GO" id="GO:0050821">
    <property type="term" value="P:protein stabilization"/>
    <property type="evidence" value="ECO:0007669"/>
    <property type="project" value="TreeGrafter"/>
</dbReference>
<dbReference type="EMBL" id="HBUE01233120">
    <property type="protein sequence ID" value="CAG6545764.1"/>
    <property type="molecule type" value="Transcribed_RNA"/>
</dbReference>
<accession>A0A8D8AWS0</accession>
<dbReference type="InterPro" id="IPR007853">
    <property type="entry name" value="Znf_DNL-typ"/>
</dbReference>
<name>A0A8D8AWS0_CULPI</name>
<dbReference type="PANTHER" id="PTHR20922">
    <property type="entry name" value="DNL-TYPE ZINC FINGER PROTEIN"/>
    <property type="match status" value="1"/>
</dbReference>
<evidence type="ECO:0000256" key="2">
    <source>
        <dbReference type="ARBA" id="ARBA00022771"/>
    </source>
</evidence>
<evidence type="ECO:0000313" key="6">
    <source>
        <dbReference type="EMBL" id="CAG6463143.1"/>
    </source>
</evidence>